<dbReference type="Pfam" id="PF13581">
    <property type="entry name" value="HATPase_c_2"/>
    <property type="match status" value="1"/>
</dbReference>
<dbReference type="PANTHER" id="PTHR35526">
    <property type="entry name" value="ANTI-SIGMA-F FACTOR RSBW-RELATED"/>
    <property type="match status" value="1"/>
</dbReference>
<keyword evidence="1" id="KW-0723">Serine/threonine-protein kinase</keyword>
<sequence length="185" mass="18967">MTTVTDGQPNAEDGPAGRTPTALAGPPGIPGVDTATGSAGAAGQAGDVASEPLRLRSTVPADPSWASAVRRLVTAHLAGLRLPADQCDSAVLATDELFANAVKHASTDPRDTVTLTVEWSGCTLRVTVADSSPVLPRRRAADAAAESGRGLAIVAAIADDWGMAPPEPGRRGKRVWFTLRGRSAR</sequence>
<evidence type="ECO:0000256" key="2">
    <source>
        <dbReference type="SAM" id="MobiDB-lite"/>
    </source>
</evidence>
<proteinExistence type="predicted"/>
<feature type="compositionally biased region" description="Low complexity" evidence="2">
    <location>
        <begin position="31"/>
        <end position="49"/>
    </location>
</feature>
<dbReference type="CDD" id="cd16936">
    <property type="entry name" value="HATPase_RsbW-like"/>
    <property type="match status" value="1"/>
</dbReference>
<dbReference type="GO" id="GO:0004674">
    <property type="term" value="F:protein serine/threonine kinase activity"/>
    <property type="evidence" value="ECO:0007669"/>
    <property type="project" value="UniProtKB-KW"/>
</dbReference>
<name>A0A7X1LSS6_9ACTN</name>
<accession>A0A7X1LSS6</accession>
<keyword evidence="1" id="KW-0418">Kinase</keyword>
<dbReference type="EMBL" id="JACMHY010000012">
    <property type="protein sequence ID" value="MBC2868418.1"/>
    <property type="molecule type" value="Genomic_DNA"/>
</dbReference>
<dbReference type="SUPFAM" id="SSF55874">
    <property type="entry name" value="ATPase domain of HSP90 chaperone/DNA topoisomerase II/histidine kinase"/>
    <property type="match status" value="1"/>
</dbReference>
<dbReference type="Gene3D" id="3.30.565.10">
    <property type="entry name" value="Histidine kinase-like ATPase, C-terminal domain"/>
    <property type="match status" value="1"/>
</dbReference>
<feature type="domain" description="Histidine kinase/HSP90-like ATPase" evidence="3">
    <location>
        <begin position="59"/>
        <end position="163"/>
    </location>
</feature>
<dbReference type="InterPro" id="IPR036890">
    <property type="entry name" value="HATPase_C_sf"/>
</dbReference>
<dbReference type="Proteomes" id="UP000517694">
    <property type="component" value="Unassembled WGS sequence"/>
</dbReference>
<feature type="region of interest" description="Disordered" evidence="2">
    <location>
        <begin position="1"/>
        <end position="49"/>
    </location>
</feature>
<dbReference type="RefSeq" id="WP_159665086.1">
    <property type="nucleotide sequence ID" value="NZ_JACMHY010000012.1"/>
</dbReference>
<dbReference type="OrthoDB" id="3527613at2"/>
<comment type="caution">
    <text evidence="4">The sequence shown here is derived from an EMBL/GenBank/DDBJ whole genome shotgun (WGS) entry which is preliminary data.</text>
</comment>
<reference evidence="4 5" key="1">
    <citation type="submission" date="2020-08" db="EMBL/GenBank/DDBJ databases">
        <title>Whole-Genome Sequence of French Clinical Streptomyces mexicanus Strain Q0842.</title>
        <authorList>
            <person name="Boxberger M."/>
            <person name="La Scola B."/>
        </authorList>
    </citation>
    <scope>NUCLEOTIDE SEQUENCE [LARGE SCALE GENOMIC DNA]</scope>
    <source>
        <strain evidence="4 5">Marseille-Q0842</strain>
    </source>
</reference>
<organism evidence="4 5">
    <name type="scientific">Streptomyces mexicanus</name>
    <dbReference type="NCBI Taxonomy" id="178566"/>
    <lineage>
        <taxon>Bacteria</taxon>
        <taxon>Bacillati</taxon>
        <taxon>Actinomycetota</taxon>
        <taxon>Actinomycetes</taxon>
        <taxon>Kitasatosporales</taxon>
        <taxon>Streptomycetaceae</taxon>
        <taxon>Streptomyces</taxon>
    </lineage>
</organism>
<protein>
    <submittedName>
        <fullName evidence="4">ATP-binding protein</fullName>
    </submittedName>
</protein>
<dbReference type="PANTHER" id="PTHR35526:SF3">
    <property type="entry name" value="ANTI-SIGMA-F FACTOR RSBW"/>
    <property type="match status" value="1"/>
</dbReference>
<evidence type="ECO:0000256" key="1">
    <source>
        <dbReference type="ARBA" id="ARBA00022527"/>
    </source>
</evidence>
<evidence type="ECO:0000313" key="5">
    <source>
        <dbReference type="Proteomes" id="UP000517694"/>
    </source>
</evidence>
<keyword evidence="5" id="KW-1185">Reference proteome</keyword>
<keyword evidence="1" id="KW-0808">Transferase</keyword>
<keyword evidence="4" id="KW-0067">ATP-binding</keyword>
<evidence type="ECO:0000313" key="4">
    <source>
        <dbReference type="EMBL" id="MBC2868418.1"/>
    </source>
</evidence>
<gene>
    <name evidence="4" type="ORF">H1R13_26665</name>
</gene>
<evidence type="ECO:0000259" key="3">
    <source>
        <dbReference type="Pfam" id="PF13581"/>
    </source>
</evidence>
<dbReference type="AlphaFoldDB" id="A0A7X1LSS6"/>
<dbReference type="InterPro" id="IPR050267">
    <property type="entry name" value="Anti-sigma-factor_SerPK"/>
</dbReference>
<dbReference type="InterPro" id="IPR003594">
    <property type="entry name" value="HATPase_dom"/>
</dbReference>
<dbReference type="GO" id="GO:0005524">
    <property type="term" value="F:ATP binding"/>
    <property type="evidence" value="ECO:0007669"/>
    <property type="project" value="UniProtKB-KW"/>
</dbReference>
<keyword evidence="4" id="KW-0547">Nucleotide-binding</keyword>